<dbReference type="PROSITE" id="PS50109">
    <property type="entry name" value="HIS_KIN"/>
    <property type="match status" value="1"/>
</dbReference>
<gene>
    <name evidence="8" type="ORF">JJB74_19985</name>
</gene>
<sequence length="362" mass="39252">MARNAATIRHMVERQARILYDLMDLSRLQTDKLTLSQTRVNLSETVSHVISLMAADAREKGISVFLEGASKELIVHGDVVRLKQIAWNLLSNPLKFTPAGGKAWVRLAEEGEMAHIEVADSGKGIASEHLPVIFKLFRQGDTGTTRKYGGTGIGLALVRELTRSHGGRVGATSEGEGRGAQFHVWLPLAAGHHGATDMMPEVQTSLAGKRRSLCADHFRHRHAGHGWLHPAGGIARSCGYGLDAGDRAFRLHPAARCAAGAGRRLRDPCVQADRAGAIPAHGKPHCEMTERLSSPGFEFPVRMSTWLSHGWRCPPASHIAFDPAQASSGGRRCACRFLSDNEVVTLTGDISRKCSGRYDVVL</sequence>
<dbReference type="EMBL" id="JAEPBG010000009">
    <property type="protein sequence ID" value="MBK4736907.1"/>
    <property type="molecule type" value="Genomic_DNA"/>
</dbReference>
<evidence type="ECO:0000256" key="6">
    <source>
        <dbReference type="ARBA" id="ARBA00022777"/>
    </source>
</evidence>
<dbReference type="Pfam" id="PF02518">
    <property type="entry name" value="HATPase_c"/>
    <property type="match status" value="1"/>
</dbReference>
<dbReference type="PANTHER" id="PTHR43547">
    <property type="entry name" value="TWO-COMPONENT HISTIDINE KINASE"/>
    <property type="match status" value="1"/>
</dbReference>
<comment type="subcellular location">
    <subcellularLocation>
        <location evidence="2">Cell inner membrane</location>
        <topology evidence="2">Multi-pass membrane protein</topology>
    </subcellularLocation>
</comment>
<evidence type="ECO:0000256" key="5">
    <source>
        <dbReference type="ARBA" id="ARBA00022679"/>
    </source>
</evidence>
<dbReference type="PANTHER" id="PTHR43547:SF2">
    <property type="entry name" value="HYBRID SIGNAL TRANSDUCTION HISTIDINE KINASE C"/>
    <property type="match status" value="1"/>
</dbReference>
<proteinExistence type="predicted"/>
<feature type="domain" description="Histidine kinase" evidence="7">
    <location>
        <begin position="1"/>
        <end position="190"/>
    </location>
</feature>
<dbReference type="GO" id="GO:0000155">
    <property type="term" value="F:phosphorelay sensor kinase activity"/>
    <property type="evidence" value="ECO:0007669"/>
    <property type="project" value="TreeGrafter"/>
</dbReference>
<evidence type="ECO:0000313" key="9">
    <source>
        <dbReference type="Proteomes" id="UP000622890"/>
    </source>
</evidence>
<keyword evidence="5" id="KW-0808">Transferase</keyword>
<evidence type="ECO:0000256" key="3">
    <source>
        <dbReference type="ARBA" id="ARBA00012438"/>
    </source>
</evidence>
<evidence type="ECO:0000256" key="2">
    <source>
        <dbReference type="ARBA" id="ARBA00004429"/>
    </source>
</evidence>
<organism evidence="8 9">
    <name type="scientific">Noviherbaspirillum pedocola</name>
    <dbReference type="NCBI Taxonomy" id="2801341"/>
    <lineage>
        <taxon>Bacteria</taxon>
        <taxon>Pseudomonadati</taxon>
        <taxon>Pseudomonadota</taxon>
        <taxon>Betaproteobacteria</taxon>
        <taxon>Burkholderiales</taxon>
        <taxon>Oxalobacteraceae</taxon>
        <taxon>Noviherbaspirillum</taxon>
    </lineage>
</organism>
<dbReference type="Proteomes" id="UP000622890">
    <property type="component" value="Unassembled WGS sequence"/>
</dbReference>
<dbReference type="InterPro" id="IPR004358">
    <property type="entry name" value="Sig_transdc_His_kin-like_C"/>
</dbReference>
<dbReference type="SUPFAM" id="SSF55874">
    <property type="entry name" value="ATPase domain of HSP90 chaperone/DNA topoisomerase II/histidine kinase"/>
    <property type="match status" value="1"/>
</dbReference>
<comment type="catalytic activity">
    <reaction evidence="1">
        <text>ATP + protein L-histidine = ADP + protein N-phospho-L-histidine.</text>
        <dbReference type="EC" id="2.7.13.3"/>
    </reaction>
</comment>
<dbReference type="InterPro" id="IPR036890">
    <property type="entry name" value="HATPase_C_sf"/>
</dbReference>
<protein>
    <recommendedName>
        <fullName evidence="3">histidine kinase</fullName>
        <ecNumber evidence="3">2.7.13.3</ecNumber>
    </recommendedName>
</protein>
<keyword evidence="9" id="KW-1185">Reference proteome</keyword>
<dbReference type="PRINTS" id="PR00344">
    <property type="entry name" value="BCTRLSENSOR"/>
</dbReference>
<name>A0A934T119_9BURK</name>
<dbReference type="SMART" id="SM00387">
    <property type="entry name" value="HATPase_c"/>
    <property type="match status" value="1"/>
</dbReference>
<keyword evidence="6 8" id="KW-0418">Kinase</keyword>
<accession>A0A934T119</accession>
<evidence type="ECO:0000256" key="1">
    <source>
        <dbReference type="ARBA" id="ARBA00000085"/>
    </source>
</evidence>
<evidence type="ECO:0000313" key="8">
    <source>
        <dbReference type="EMBL" id="MBK4736907.1"/>
    </source>
</evidence>
<dbReference type="InterPro" id="IPR005467">
    <property type="entry name" value="His_kinase_dom"/>
</dbReference>
<evidence type="ECO:0000259" key="7">
    <source>
        <dbReference type="PROSITE" id="PS50109"/>
    </source>
</evidence>
<evidence type="ECO:0000256" key="4">
    <source>
        <dbReference type="ARBA" id="ARBA00022553"/>
    </source>
</evidence>
<dbReference type="Gene3D" id="3.30.565.10">
    <property type="entry name" value="Histidine kinase-like ATPase, C-terminal domain"/>
    <property type="match status" value="1"/>
</dbReference>
<comment type="caution">
    <text evidence="8">The sequence shown here is derived from an EMBL/GenBank/DDBJ whole genome shotgun (WGS) entry which is preliminary data.</text>
</comment>
<dbReference type="InterPro" id="IPR003594">
    <property type="entry name" value="HATPase_dom"/>
</dbReference>
<dbReference type="GO" id="GO:0005886">
    <property type="term" value="C:plasma membrane"/>
    <property type="evidence" value="ECO:0007669"/>
    <property type="project" value="UniProtKB-SubCell"/>
</dbReference>
<dbReference type="EC" id="2.7.13.3" evidence="3"/>
<reference evidence="8" key="1">
    <citation type="submission" date="2021-01" db="EMBL/GenBank/DDBJ databases">
        <title>Genome sequence of strain Noviherbaspirillum sp. DKR-6.</title>
        <authorList>
            <person name="Chaudhary D.K."/>
        </authorList>
    </citation>
    <scope>NUCLEOTIDE SEQUENCE</scope>
    <source>
        <strain evidence="8">DKR-6</strain>
    </source>
</reference>
<keyword evidence="4" id="KW-0597">Phosphoprotein</keyword>
<dbReference type="FunFam" id="3.30.565.10:FF:000006">
    <property type="entry name" value="Sensor histidine kinase WalK"/>
    <property type="match status" value="1"/>
</dbReference>
<dbReference type="AlphaFoldDB" id="A0A934T119"/>